<protein>
    <recommendedName>
        <fullName evidence="3">Thioesterase domain-containing protein</fullName>
    </recommendedName>
</protein>
<accession>A0A2N0WAY7</accession>
<reference evidence="1 2" key="1">
    <citation type="submission" date="2017-12" db="EMBL/GenBank/DDBJ databases">
        <title>Draft Genome sequences of multiple microbial strains isolated from spacecraft associated surfaces.</title>
        <authorList>
            <person name="Seuylemezian A."/>
            <person name="Vaishampayan P."/>
            <person name="Venkateswaran K."/>
        </authorList>
    </citation>
    <scope>NUCLEOTIDE SEQUENCE [LARGE SCALE GENOMIC DNA]</scope>
    <source>
        <strain evidence="1 2">2P01AA</strain>
    </source>
</reference>
<sequence length="134" mass="15031">MSASKNTISRFLTKEFNLSYQKYLVGEISKHGATITCEYEEDVHFSQQQLFIAADFAMQAAILGKLGKTKSLTAKSMNLHFFYQLSKTSEIIGEGRLIESNQTYFLAEVLMYTSGVKKPVAQIMGTYTAAAKYE</sequence>
<organism evidence="1 2">
    <name type="scientific">Acinetobacter proteolyticus</name>
    <dbReference type="NCBI Taxonomy" id="1776741"/>
    <lineage>
        <taxon>Bacteria</taxon>
        <taxon>Pseudomonadati</taxon>
        <taxon>Pseudomonadota</taxon>
        <taxon>Gammaproteobacteria</taxon>
        <taxon>Moraxellales</taxon>
        <taxon>Moraxellaceae</taxon>
        <taxon>Acinetobacter</taxon>
    </lineage>
</organism>
<dbReference type="AlphaFoldDB" id="A0A2N0WAY7"/>
<dbReference type="EMBL" id="PISJ01000020">
    <property type="protein sequence ID" value="PKF31641.1"/>
    <property type="molecule type" value="Genomic_DNA"/>
</dbReference>
<evidence type="ECO:0000313" key="2">
    <source>
        <dbReference type="Proteomes" id="UP000233553"/>
    </source>
</evidence>
<gene>
    <name evidence="1" type="ORF">CW311_18070</name>
</gene>
<name>A0A2N0WAY7_9GAMM</name>
<dbReference type="Gene3D" id="3.10.129.10">
    <property type="entry name" value="Hotdog Thioesterase"/>
    <property type="match status" value="1"/>
</dbReference>
<proteinExistence type="predicted"/>
<dbReference type="Proteomes" id="UP000233553">
    <property type="component" value="Unassembled WGS sequence"/>
</dbReference>
<evidence type="ECO:0008006" key="3">
    <source>
        <dbReference type="Google" id="ProtNLM"/>
    </source>
</evidence>
<comment type="caution">
    <text evidence="1">The sequence shown here is derived from an EMBL/GenBank/DDBJ whole genome shotgun (WGS) entry which is preliminary data.</text>
</comment>
<evidence type="ECO:0000313" key="1">
    <source>
        <dbReference type="EMBL" id="PKF31641.1"/>
    </source>
</evidence>
<dbReference type="RefSeq" id="WP_101237398.1">
    <property type="nucleotide sequence ID" value="NZ_PISJ01000020.1"/>
</dbReference>